<accession>A0A8E5HXS9</accession>
<dbReference type="Pfam" id="PF11807">
    <property type="entry name" value="UstYa"/>
    <property type="match status" value="1"/>
</dbReference>
<comment type="similarity">
    <text evidence="1">Belongs to the ustYa family.</text>
</comment>
<evidence type="ECO:0008006" key="6">
    <source>
        <dbReference type="Google" id="ProtNLM"/>
    </source>
</evidence>
<evidence type="ECO:0000313" key="5">
    <source>
        <dbReference type="Proteomes" id="UP000027002"/>
    </source>
</evidence>
<dbReference type="PANTHER" id="PTHR33365">
    <property type="entry name" value="YALI0B05434P"/>
    <property type="match status" value="1"/>
</dbReference>
<name>A0A8E5HXS9_USTVR</name>
<keyword evidence="3" id="KW-0472">Membrane</keyword>
<evidence type="ECO:0000256" key="1">
    <source>
        <dbReference type="ARBA" id="ARBA00035112"/>
    </source>
</evidence>
<dbReference type="RefSeq" id="XP_043001028.1">
    <property type="nucleotide sequence ID" value="XM_043145093.1"/>
</dbReference>
<dbReference type="InterPro" id="IPR021765">
    <property type="entry name" value="UstYa-like"/>
</dbReference>
<dbReference type="PANTHER" id="PTHR33365:SF14">
    <property type="entry name" value="TAT PATHWAY SIGNAL SEQUENCE"/>
    <property type="match status" value="1"/>
</dbReference>
<reference evidence="4" key="1">
    <citation type="submission" date="2020-03" db="EMBL/GenBank/DDBJ databases">
        <title>A mixture of massive structural variations and highly conserved coding sequences in Ustilaginoidea virens genome.</title>
        <authorList>
            <person name="Zhang K."/>
            <person name="Zhao Z."/>
            <person name="Zhang Z."/>
            <person name="Li Y."/>
            <person name="Hsiang T."/>
            <person name="Sun W."/>
        </authorList>
    </citation>
    <scope>NUCLEOTIDE SEQUENCE</scope>
    <source>
        <strain evidence="4">UV-8b</strain>
    </source>
</reference>
<dbReference type="EMBL" id="CP072758">
    <property type="protein sequence ID" value="QUC23355.1"/>
    <property type="molecule type" value="Genomic_DNA"/>
</dbReference>
<keyword evidence="5" id="KW-1185">Reference proteome</keyword>
<evidence type="ECO:0000256" key="2">
    <source>
        <dbReference type="SAM" id="MobiDB-lite"/>
    </source>
</evidence>
<proteinExistence type="inferred from homology"/>
<evidence type="ECO:0000313" key="4">
    <source>
        <dbReference type="EMBL" id="QUC23355.1"/>
    </source>
</evidence>
<gene>
    <name evidence="4" type="ORF">UV8b_07596</name>
</gene>
<keyword evidence="3" id="KW-0812">Transmembrane</keyword>
<organism evidence="4 5">
    <name type="scientific">Ustilaginoidea virens</name>
    <name type="common">Rice false smut fungus</name>
    <name type="synonym">Villosiclava virens</name>
    <dbReference type="NCBI Taxonomy" id="1159556"/>
    <lineage>
        <taxon>Eukaryota</taxon>
        <taxon>Fungi</taxon>
        <taxon>Dikarya</taxon>
        <taxon>Ascomycota</taxon>
        <taxon>Pezizomycotina</taxon>
        <taxon>Sordariomycetes</taxon>
        <taxon>Hypocreomycetidae</taxon>
        <taxon>Hypocreales</taxon>
        <taxon>Clavicipitaceae</taxon>
        <taxon>Ustilaginoidea</taxon>
    </lineage>
</organism>
<dbReference type="GeneID" id="66068373"/>
<dbReference type="GO" id="GO:0043386">
    <property type="term" value="P:mycotoxin biosynthetic process"/>
    <property type="evidence" value="ECO:0007669"/>
    <property type="project" value="InterPro"/>
</dbReference>
<dbReference type="KEGG" id="uvi:66068373"/>
<sequence>MNTIKSIFSQPRYQTVDADANTASDSSEPDDNLLHKRRTQAPRRGVPAITLAVLLVVSNIATGILAVLVTKGAFCGWHESSLNSDLKRANAYSPIYDQLDLNVSLTTLNGALRDNSSIWRQPPSPAVDAAWDRISTEGLELVTVTAADVAKSGKDPSATLRAPLSWGRGEGAYLAQIEVFHQIHCLNELRKEMHRGYYYGGKGDGGDELRRAHKSHCVHMLLQALACRADVGIVTHNWVRNEGIAEPKTRLMPDFSTVKKCVDFEGLLGWARGAAVEDLRSRWADLRWTPGETIVPGQGYA</sequence>
<protein>
    <recommendedName>
        <fullName evidence="6">Tat pathway signal sequence</fullName>
    </recommendedName>
</protein>
<keyword evidence="3" id="KW-1133">Transmembrane helix</keyword>
<evidence type="ECO:0000256" key="3">
    <source>
        <dbReference type="SAM" id="Phobius"/>
    </source>
</evidence>
<feature type="transmembrane region" description="Helical" evidence="3">
    <location>
        <begin position="46"/>
        <end position="69"/>
    </location>
</feature>
<dbReference type="AlphaFoldDB" id="A0A8E5HXS9"/>
<dbReference type="Proteomes" id="UP000027002">
    <property type="component" value="Chromosome 6"/>
</dbReference>
<dbReference type="OrthoDB" id="3687641at2759"/>
<feature type="region of interest" description="Disordered" evidence="2">
    <location>
        <begin position="17"/>
        <end position="39"/>
    </location>
</feature>